<dbReference type="AlphaFoldDB" id="F0WVC8"/>
<dbReference type="HOGENOM" id="CLU_2351028_0_0_1"/>
<gene>
    <name evidence="1" type="primary">AlNc14C294G10272</name>
    <name evidence="1" type="ORF">ALNC14_115110</name>
</gene>
<organism evidence="1">
    <name type="scientific">Albugo laibachii Nc14</name>
    <dbReference type="NCBI Taxonomy" id="890382"/>
    <lineage>
        <taxon>Eukaryota</taxon>
        <taxon>Sar</taxon>
        <taxon>Stramenopiles</taxon>
        <taxon>Oomycota</taxon>
        <taxon>Peronosporomycetes</taxon>
        <taxon>Albuginales</taxon>
        <taxon>Albuginaceae</taxon>
        <taxon>Albugo</taxon>
    </lineage>
</organism>
<dbReference type="EMBL" id="FR824339">
    <property type="protein sequence ID" value="CCA25367.1"/>
    <property type="molecule type" value="Genomic_DNA"/>
</dbReference>
<protein>
    <submittedName>
        <fullName evidence="1">AlNc14C294G10272 protein</fullName>
    </submittedName>
</protein>
<evidence type="ECO:0000313" key="1">
    <source>
        <dbReference type="EMBL" id="CCA25367.1"/>
    </source>
</evidence>
<accession>F0WVC8</accession>
<reference evidence="1" key="2">
    <citation type="submission" date="2011-02" db="EMBL/GenBank/DDBJ databases">
        <authorList>
            <person name="MacLean D."/>
        </authorList>
    </citation>
    <scope>NUCLEOTIDE SEQUENCE</scope>
</reference>
<sequence>MQTQLQENSIAQLVIAADTNSEWYHQYFDAHTLQRWCRLLRIRPTDEKEALFILMKEREEDEEYDHDQAIHYRISSHHTNVQKTFQLVTCGYKDQEG</sequence>
<reference evidence="1" key="1">
    <citation type="journal article" date="2011" name="PLoS Biol.">
        <title>Gene gain and loss during evolution of obligate parasitism in the white rust pathogen of Arabidopsis thaliana.</title>
        <authorList>
            <person name="Kemen E."/>
            <person name="Gardiner A."/>
            <person name="Schultz-Larsen T."/>
            <person name="Kemen A.C."/>
            <person name="Balmuth A.L."/>
            <person name="Robert-Seilaniantz A."/>
            <person name="Bailey K."/>
            <person name="Holub E."/>
            <person name="Studholme D.J."/>
            <person name="Maclean D."/>
            <person name="Jones J.D."/>
        </authorList>
    </citation>
    <scope>NUCLEOTIDE SEQUENCE</scope>
</reference>
<name>F0WVC8_9STRA</name>
<proteinExistence type="predicted"/>